<feature type="region of interest" description="Disordered" evidence="1">
    <location>
        <begin position="98"/>
        <end position="124"/>
    </location>
</feature>
<gene>
    <name evidence="2" type="ORF">A4U43_C07F37900</name>
</gene>
<name>A0A5P1EHV1_ASPOF</name>
<dbReference type="PANTHER" id="PTHR33386:SF13">
    <property type="entry name" value="EXPRESSED PROTEIN"/>
    <property type="match status" value="1"/>
</dbReference>
<proteinExistence type="predicted"/>
<accession>A0A5P1EHV1</accession>
<feature type="compositionally biased region" description="Basic and acidic residues" evidence="1">
    <location>
        <begin position="98"/>
        <end position="110"/>
    </location>
</feature>
<feature type="compositionally biased region" description="Low complexity" evidence="1">
    <location>
        <begin position="113"/>
        <end position="124"/>
    </location>
</feature>
<evidence type="ECO:0000313" key="3">
    <source>
        <dbReference type="Proteomes" id="UP000243459"/>
    </source>
</evidence>
<dbReference type="EMBL" id="CM007387">
    <property type="protein sequence ID" value="ONK65515.1"/>
    <property type="molecule type" value="Genomic_DNA"/>
</dbReference>
<evidence type="ECO:0000313" key="2">
    <source>
        <dbReference type="EMBL" id="ONK65515.1"/>
    </source>
</evidence>
<protein>
    <submittedName>
        <fullName evidence="2">Uncharacterized protein</fullName>
    </submittedName>
</protein>
<reference evidence="3" key="1">
    <citation type="journal article" date="2017" name="Nat. Commun.">
        <title>The asparagus genome sheds light on the origin and evolution of a young Y chromosome.</title>
        <authorList>
            <person name="Harkess A."/>
            <person name="Zhou J."/>
            <person name="Xu C."/>
            <person name="Bowers J.E."/>
            <person name="Van der Hulst R."/>
            <person name="Ayyampalayam S."/>
            <person name="Mercati F."/>
            <person name="Riccardi P."/>
            <person name="McKain M.R."/>
            <person name="Kakrana A."/>
            <person name="Tang H."/>
            <person name="Ray J."/>
            <person name="Groenendijk J."/>
            <person name="Arikit S."/>
            <person name="Mathioni S.M."/>
            <person name="Nakano M."/>
            <person name="Shan H."/>
            <person name="Telgmann-Rauber A."/>
            <person name="Kanno A."/>
            <person name="Yue Z."/>
            <person name="Chen H."/>
            <person name="Li W."/>
            <person name="Chen Y."/>
            <person name="Xu X."/>
            <person name="Zhang Y."/>
            <person name="Luo S."/>
            <person name="Chen H."/>
            <person name="Gao J."/>
            <person name="Mao Z."/>
            <person name="Pires J.C."/>
            <person name="Luo M."/>
            <person name="Kudrna D."/>
            <person name="Wing R.A."/>
            <person name="Meyers B.C."/>
            <person name="Yi K."/>
            <person name="Kong H."/>
            <person name="Lavrijsen P."/>
            <person name="Sunseri F."/>
            <person name="Falavigna A."/>
            <person name="Ye Y."/>
            <person name="Leebens-Mack J.H."/>
            <person name="Chen G."/>
        </authorList>
    </citation>
    <scope>NUCLEOTIDE SEQUENCE [LARGE SCALE GENOMIC DNA]</scope>
    <source>
        <strain evidence="3">cv. DH0086</strain>
    </source>
</reference>
<keyword evidence="3" id="KW-1185">Reference proteome</keyword>
<dbReference type="AlphaFoldDB" id="A0A5P1EHV1"/>
<organism evidence="2 3">
    <name type="scientific">Asparagus officinalis</name>
    <name type="common">Garden asparagus</name>
    <dbReference type="NCBI Taxonomy" id="4686"/>
    <lineage>
        <taxon>Eukaryota</taxon>
        <taxon>Viridiplantae</taxon>
        <taxon>Streptophyta</taxon>
        <taxon>Embryophyta</taxon>
        <taxon>Tracheophyta</taxon>
        <taxon>Spermatophyta</taxon>
        <taxon>Magnoliopsida</taxon>
        <taxon>Liliopsida</taxon>
        <taxon>Asparagales</taxon>
        <taxon>Asparagaceae</taxon>
        <taxon>Asparagoideae</taxon>
        <taxon>Asparagus</taxon>
    </lineage>
</organism>
<sequence length="159" mass="17088">MWSILMTADYAVVLLLIANGKLKRAISVLPHSIGVAVAFASQRRGSLRFIAAVVKGRMLSGVHPFDDYSQSVTFKRMSQEAPSWADQWSTNGGFEHCDNEYGPERSDSKGKKMASVKSAASAGLGKAKVAATAGANKMKSGTSVGLSWVKSQYQKRTSK</sequence>
<dbReference type="Proteomes" id="UP000243459">
    <property type="component" value="Chromosome 7"/>
</dbReference>
<dbReference type="Gramene" id="ONK65515">
    <property type="protein sequence ID" value="ONK65515"/>
    <property type="gene ID" value="A4U43_C07F37900"/>
</dbReference>
<evidence type="ECO:0000256" key="1">
    <source>
        <dbReference type="SAM" id="MobiDB-lite"/>
    </source>
</evidence>
<dbReference type="PANTHER" id="PTHR33386">
    <property type="entry name" value="OS02G0740600 PROTEIN"/>
    <property type="match status" value="1"/>
</dbReference>